<dbReference type="Proteomes" id="UP001565474">
    <property type="component" value="Unassembled WGS sequence"/>
</dbReference>
<gene>
    <name evidence="3" type="ORF">ABH992_004532</name>
</gene>
<keyword evidence="2" id="KW-1133">Transmembrane helix</keyword>
<evidence type="ECO:0000313" key="3">
    <source>
        <dbReference type="EMBL" id="MEY9472133.1"/>
    </source>
</evidence>
<comment type="caution">
    <text evidence="3">The sequence shown here is derived from an EMBL/GenBank/DDBJ whole genome shotgun (WGS) entry which is preliminary data.</text>
</comment>
<dbReference type="EMBL" id="JBGBZN010000002">
    <property type="protein sequence ID" value="MEY9472133.1"/>
    <property type="molecule type" value="Genomic_DNA"/>
</dbReference>
<reference evidence="3 4" key="1">
    <citation type="submission" date="2024-07" db="EMBL/GenBank/DDBJ databases">
        <title>Genomic Encyclopedia of Type Strains, Phase V (KMG-V): Genome sequencing to study the core and pangenomes of soil and plant-associated prokaryotes.</title>
        <authorList>
            <person name="Whitman W."/>
        </authorList>
    </citation>
    <scope>NUCLEOTIDE SEQUENCE [LARGE SCALE GENOMIC DNA]</scope>
    <source>
        <strain evidence="3 4">USDA 222</strain>
    </source>
</reference>
<evidence type="ECO:0000313" key="4">
    <source>
        <dbReference type="Proteomes" id="UP001565474"/>
    </source>
</evidence>
<protein>
    <submittedName>
        <fullName evidence="3">Uncharacterized protein</fullName>
    </submittedName>
</protein>
<accession>A0ABV4GMM7</accession>
<organism evidence="3 4">
    <name type="scientific">Bradyrhizobium yuanmingense</name>
    <dbReference type="NCBI Taxonomy" id="108015"/>
    <lineage>
        <taxon>Bacteria</taxon>
        <taxon>Pseudomonadati</taxon>
        <taxon>Pseudomonadota</taxon>
        <taxon>Alphaproteobacteria</taxon>
        <taxon>Hyphomicrobiales</taxon>
        <taxon>Nitrobacteraceae</taxon>
        <taxon>Bradyrhizobium</taxon>
    </lineage>
</organism>
<sequence length="414" mass="46052">MLDFIRAGIEDYSTWLIVFRFIGLAIAAGSSIWATVSELTVKEHDGRKRLTRSGVIAIGLTISGLVVSIVFEDLQRRNAAREQAARVIAEAQRTNEVILATQPLTSAVVQLQFSSANDSLRKAVMQGKREIRKNANESQGGSTPIPLDAMDYDWVLLPIVSFLAHPGTVTVKAPPEGVTAKPESRKSKSTRRKKRNDKEEADEGDDRETERAFQQAEHAVAAIVLIPLDDAQNTVLSFGKLSSKVEFKKDYKISAGFAPFEPDARKGYSVPRATYKLAAPGSQAPSTYDITWKLDPGTLTASIDRQNPTVTPTGRTRKTLQIAIFYDMERLPFSNYDFSRISIDELWTEGKPFRNAIEFGKEIMDASLTLEVNGAQELPRRYRLKRMFSVDVDQDDMGPGMYKSGCTLLEFDSM</sequence>
<dbReference type="RefSeq" id="WP_036046529.1">
    <property type="nucleotide sequence ID" value="NZ_JBGBYD010000002.1"/>
</dbReference>
<keyword evidence="4" id="KW-1185">Reference proteome</keyword>
<keyword evidence="2" id="KW-0472">Membrane</keyword>
<feature type="region of interest" description="Disordered" evidence="1">
    <location>
        <begin position="171"/>
        <end position="213"/>
    </location>
</feature>
<evidence type="ECO:0000256" key="1">
    <source>
        <dbReference type="SAM" id="MobiDB-lite"/>
    </source>
</evidence>
<evidence type="ECO:0000256" key="2">
    <source>
        <dbReference type="SAM" id="Phobius"/>
    </source>
</evidence>
<name>A0ABV4GMM7_9BRAD</name>
<proteinExistence type="predicted"/>
<keyword evidence="2" id="KW-0812">Transmembrane</keyword>
<feature type="transmembrane region" description="Helical" evidence="2">
    <location>
        <begin position="12"/>
        <end position="34"/>
    </location>
</feature>
<feature type="transmembrane region" description="Helical" evidence="2">
    <location>
        <begin position="54"/>
        <end position="71"/>
    </location>
</feature>